<dbReference type="AlphaFoldDB" id="A0A7U3SNW4"/>
<feature type="active site" description="Nucleophile" evidence="11">
    <location>
        <position position="152"/>
    </location>
</feature>
<evidence type="ECO:0000313" key="14">
    <source>
        <dbReference type="EMBL" id="QPH19817.1"/>
    </source>
</evidence>
<evidence type="ECO:0000256" key="7">
    <source>
        <dbReference type="ARBA" id="ARBA00022801"/>
    </source>
</evidence>
<dbReference type="Proteomes" id="UP000594364">
    <property type="component" value="Chromosome 6"/>
</dbReference>
<dbReference type="SMART" id="SM01110">
    <property type="entry name" value="Cutinase"/>
    <property type="match status" value="1"/>
</dbReference>
<dbReference type="EMBL" id="CP031390">
    <property type="protein sequence ID" value="QPH19817.1"/>
    <property type="molecule type" value="Genomic_DNA"/>
</dbReference>
<evidence type="ECO:0000256" key="1">
    <source>
        <dbReference type="ARBA" id="ARBA00004613"/>
    </source>
</evidence>
<dbReference type="OrthoDB" id="3225429at2759"/>
<comment type="subcellular location">
    <subcellularLocation>
        <location evidence="1">Secreted</location>
    </subcellularLocation>
</comment>
<keyword evidence="5" id="KW-0964">Secreted</keyword>
<keyword evidence="15" id="KW-1185">Reference proteome</keyword>
<evidence type="ECO:0000256" key="11">
    <source>
        <dbReference type="PIRSR" id="PIRSR611150-1"/>
    </source>
</evidence>
<keyword evidence="8" id="KW-0843">Virulence</keyword>
<comment type="catalytic activity">
    <reaction evidence="10">
        <text>cutin + H2O = cutin monomers.</text>
        <dbReference type="EC" id="3.1.1.74"/>
    </reaction>
</comment>
<evidence type="ECO:0000256" key="6">
    <source>
        <dbReference type="ARBA" id="ARBA00022729"/>
    </source>
</evidence>
<keyword evidence="6 13" id="KW-0732">Signal</keyword>
<dbReference type="SUPFAM" id="SSF53474">
    <property type="entry name" value="alpha/beta-Hydrolases"/>
    <property type="match status" value="1"/>
</dbReference>
<dbReference type="InterPro" id="IPR000675">
    <property type="entry name" value="Cutinase/axe"/>
</dbReference>
<dbReference type="PRINTS" id="PR00129">
    <property type="entry name" value="CUTINASE"/>
</dbReference>
<evidence type="ECO:0000256" key="3">
    <source>
        <dbReference type="ARBA" id="ARBA00013095"/>
    </source>
</evidence>
<dbReference type="Pfam" id="PF01083">
    <property type="entry name" value="Cutinase"/>
    <property type="match status" value="1"/>
</dbReference>
<dbReference type="InterPro" id="IPR043579">
    <property type="entry name" value="CUTINASE_2"/>
</dbReference>
<gene>
    <name evidence="14" type="ORF">C2857_005113</name>
</gene>
<dbReference type="FunFam" id="3.40.50.1820:FF:000235">
    <property type="entry name" value="Cutinase 1"/>
    <property type="match status" value="1"/>
</dbReference>
<sequence>MKYSFAFVVALFSLLAAAAPVPVPVPAPAPAAREIQVAPEDLEARQFFATTQNELVTGTGPCPKAIFIFARGSTEPGNMGASVGPLLASALKSRLGQSRVWVQGVGGQYGATLMDNAWPAGSSEAAIRETTRLFTLASTKCPEARILAAGYSQGAAVVAAGISRLDESTRAKIAGTVLFGYTKNLQNHGQIPNYPRDRLKVYCNPGDMVCTGSLFITAAHLGYAPAAAQDAPQFLVSSLQKTQSVT</sequence>
<dbReference type="GO" id="GO:0005576">
    <property type="term" value="C:extracellular region"/>
    <property type="evidence" value="ECO:0007669"/>
    <property type="project" value="UniProtKB-SubCell"/>
</dbReference>
<protein>
    <recommendedName>
        <fullName evidence="3">cutinase</fullName>
        <ecNumber evidence="3">3.1.1.74</ecNumber>
    </recommendedName>
</protein>
<feature type="disulfide bond" evidence="12">
    <location>
        <begin position="62"/>
        <end position="141"/>
    </location>
</feature>
<evidence type="ECO:0000256" key="8">
    <source>
        <dbReference type="ARBA" id="ARBA00023026"/>
    </source>
</evidence>
<keyword evidence="9 12" id="KW-1015">Disulfide bond</keyword>
<dbReference type="Gene3D" id="3.40.50.1820">
    <property type="entry name" value="alpha/beta hydrolase"/>
    <property type="match status" value="1"/>
</dbReference>
<accession>A0A7U3SNW4</accession>
<keyword evidence="4" id="KW-0719">Serine esterase</keyword>
<feature type="active site" evidence="11">
    <location>
        <position position="207"/>
    </location>
</feature>
<evidence type="ECO:0000313" key="15">
    <source>
        <dbReference type="Proteomes" id="UP000594364"/>
    </source>
</evidence>
<name>A0A7U3SNW4_EPIFF</name>
<reference evidence="14 15" key="1">
    <citation type="journal article" date="2018" name="PLoS Genet.">
        <title>Repeat elements organise 3D genome structure and mediate transcription in the filamentous fungus Epichloe festucae.</title>
        <authorList>
            <person name="Winter D.J."/>
            <person name="Ganley A.R.D."/>
            <person name="Young C.A."/>
            <person name="Liachko I."/>
            <person name="Schardl C.L."/>
            <person name="Dupont P.Y."/>
            <person name="Berry D."/>
            <person name="Ram A."/>
            <person name="Scott B."/>
            <person name="Cox M.P."/>
        </authorList>
    </citation>
    <scope>NUCLEOTIDE SEQUENCE [LARGE SCALE GENOMIC DNA]</scope>
    <source>
        <strain evidence="14 15">Fl1</strain>
    </source>
</reference>
<proteinExistence type="inferred from homology"/>
<evidence type="ECO:0000256" key="12">
    <source>
        <dbReference type="PIRSR" id="PIRSR611150-2"/>
    </source>
</evidence>
<dbReference type="PANTHER" id="PTHR48250">
    <property type="entry name" value="CUTINASE 2-RELATED"/>
    <property type="match status" value="1"/>
</dbReference>
<evidence type="ECO:0000256" key="10">
    <source>
        <dbReference type="ARBA" id="ARBA00034045"/>
    </source>
</evidence>
<evidence type="ECO:0000256" key="2">
    <source>
        <dbReference type="ARBA" id="ARBA00007534"/>
    </source>
</evidence>
<keyword evidence="7" id="KW-0378">Hydrolase</keyword>
<dbReference type="InterPro" id="IPR011150">
    <property type="entry name" value="Cutinase_monf"/>
</dbReference>
<feature type="signal peptide" evidence="13">
    <location>
        <begin position="1"/>
        <end position="18"/>
    </location>
</feature>
<dbReference type="GO" id="GO:0050525">
    <property type="term" value="F:cutinase activity"/>
    <property type="evidence" value="ECO:0007669"/>
    <property type="project" value="UniProtKB-EC"/>
</dbReference>
<dbReference type="EC" id="3.1.1.74" evidence="3"/>
<organism evidence="14 15">
    <name type="scientific">Epichloe festucae (strain Fl1)</name>
    <dbReference type="NCBI Taxonomy" id="877507"/>
    <lineage>
        <taxon>Eukaryota</taxon>
        <taxon>Fungi</taxon>
        <taxon>Dikarya</taxon>
        <taxon>Ascomycota</taxon>
        <taxon>Pezizomycotina</taxon>
        <taxon>Sordariomycetes</taxon>
        <taxon>Hypocreomycetidae</taxon>
        <taxon>Hypocreales</taxon>
        <taxon>Clavicipitaceae</taxon>
        <taxon>Epichloe</taxon>
    </lineage>
</organism>
<dbReference type="PROSITE" id="PS00931">
    <property type="entry name" value="CUTINASE_2"/>
    <property type="match status" value="1"/>
</dbReference>
<evidence type="ECO:0000256" key="4">
    <source>
        <dbReference type="ARBA" id="ARBA00022487"/>
    </source>
</evidence>
<dbReference type="GO" id="GO:0016052">
    <property type="term" value="P:carbohydrate catabolic process"/>
    <property type="evidence" value="ECO:0007669"/>
    <property type="project" value="TreeGrafter"/>
</dbReference>
<evidence type="ECO:0000256" key="9">
    <source>
        <dbReference type="ARBA" id="ARBA00023157"/>
    </source>
</evidence>
<feature type="disulfide bond" evidence="12">
    <location>
        <begin position="203"/>
        <end position="210"/>
    </location>
</feature>
<dbReference type="PANTHER" id="PTHR48250:SF3">
    <property type="entry name" value="CUTINASE 1-RELATED"/>
    <property type="match status" value="1"/>
</dbReference>
<evidence type="ECO:0000256" key="13">
    <source>
        <dbReference type="SAM" id="SignalP"/>
    </source>
</evidence>
<evidence type="ECO:0000256" key="5">
    <source>
        <dbReference type="ARBA" id="ARBA00022525"/>
    </source>
</evidence>
<feature type="active site" description="Proton donor/acceptor" evidence="11">
    <location>
        <position position="220"/>
    </location>
</feature>
<comment type="similarity">
    <text evidence="2">Belongs to the cutinase family.</text>
</comment>
<dbReference type="InterPro" id="IPR029058">
    <property type="entry name" value="AB_hydrolase_fold"/>
</dbReference>
<feature type="chain" id="PRO_5034804595" description="cutinase" evidence="13">
    <location>
        <begin position="19"/>
        <end position="246"/>
    </location>
</feature>